<evidence type="ECO:0000256" key="1">
    <source>
        <dbReference type="SAM" id="MobiDB-lite"/>
    </source>
</evidence>
<evidence type="ECO:0000313" key="2">
    <source>
        <dbReference type="EMBL" id="RAI42901.1"/>
    </source>
</evidence>
<dbReference type="EMBL" id="NPEX01000118">
    <property type="protein sequence ID" value="RAI42901.1"/>
    <property type="molecule type" value="Genomic_DNA"/>
</dbReference>
<dbReference type="Proteomes" id="UP000249130">
    <property type="component" value="Unassembled WGS sequence"/>
</dbReference>
<organism evidence="2 3">
    <name type="scientific">Rhodoplanes roseus</name>
    <dbReference type="NCBI Taxonomy" id="29409"/>
    <lineage>
        <taxon>Bacteria</taxon>
        <taxon>Pseudomonadati</taxon>
        <taxon>Pseudomonadota</taxon>
        <taxon>Alphaproteobacteria</taxon>
        <taxon>Hyphomicrobiales</taxon>
        <taxon>Nitrobacteraceae</taxon>
        <taxon>Rhodoplanes</taxon>
    </lineage>
</organism>
<gene>
    <name evidence="2" type="ORF">CH341_17040</name>
</gene>
<dbReference type="RefSeq" id="WP_111420218.1">
    <property type="nucleotide sequence ID" value="NZ_NPEX01000118.1"/>
</dbReference>
<sequence>MPETTLHLVLEKVEVPYAEGGRRPDDFIVRINERRVGRIMSSFADGAARRWYWSVDSAPGTPQDRGVALGLDEAKQAMAQRLVALTTGPRTMRPGPGASAWATASHG</sequence>
<proteinExistence type="predicted"/>
<dbReference type="OrthoDB" id="3332247at2"/>
<comment type="caution">
    <text evidence="2">The sequence shown here is derived from an EMBL/GenBank/DDBJ whole genome shotgun (WGS) entry which is preliminary data.</text>
</comment>
<evidence type="ECO:0000313" key="3">
    <source>
        <dbReference type="Proteomes" id="UP000249130"/>
    </source>
</evidence>
<protein>
    <submittedName>
        <fullName evidence="2">Uncharacterized protein</fullName>
    </submittedName>
</protein>
<dbReference type="AlphaFoldDB" id="A0A327KX74"/>
<keyword evidence="3" id="KW-1185">Reference proteome</keyword>
<reference evidence="2 3" key="1">
    <citation type="submission" date="2017-07" db="EMBL/GenBank/DDBJ databases">
        <title>Draft Genome Sequences of Select Purple Nonsulfur Bacteria.</title>
        <authorList>
            <person name="Lasarre B."/>
            <person name="Mckinlay J.B."/>
        </authorList>
    </citation>
    <scope>NUCLEOTIDE SEQUENCE [LARGE SCALE GENOMIC DNA]</scope>
    <source>
        <strain evidence="2 3">DSM 5909</strain>
    </source>
</reference>
<accession>A0A327KX74</accession>
<name>A0A327KX74_9BRAD</name>
<feature type="region of interest" description="Disordered" evidence="1">
    <location>
        <begin position="87"/>
        <end position="107"/>
    </location>
</feature>